<dbReference type="AlphaFoldDB" id="A0A2H5PB55"/>
<evidence type="ECO:0000313" key="1">
    <source>
        <dbReference type="EMBL" id="GAY49599.1"/>
    </source>
</evidence>
<gene>
    <name evidence="1" type="ORF">CUMW_120340</name>
</gene>
<accession>A0A2H5PB55</accession>
<evidence type="ECO:0000313" key="2">
    <source>
        <dbReference type="Proteomes" id="UP000236630"/>
    </source>
</evidence>
<proteinExistence type="predicted"/>
<reference evidence="1 2" key="1">
    <citation type="journal article" date="2017" name="Front. Genet.">
        <title>Draft sequencing of the heterozygous diploid genome of Satsuma (Citrus unshiu Marc.) using a hybrid assembly approach.</title>
        <authorList>
            <person name="Shimizu T."/>
            <person name="Tanizawa Y."/>
            <person name="Mochizuki T."/>
            <person name="Nagasaki H."/>
            <person name="Yoshioka T."/>
            <person name="Toyoda A."/>
            <person name="Fujiyama A."/>
            <person name="Kaminuma E."/>
            <person name="Nakamura Y."/>
        </authorList>
    </citation>
    <scope>NUCLEOTIDE SEQUENCE [LARGE SCALE GENOMIC DNA]</scope>
    <source>
        <strain evidence="2">cv. Miyagawa wase</strain>
    </source>
</reference>
<sequence>MTNGRKKMYACMQPLLNLDSSDNTRFLMVLKRRRVI</sequence>
<dbReference type="Proteomes" id="UP000236630">
    <property type="component" value="Unassembled WGS sequence"/>
</dbReference>
<name>A0A2H5PB55_CITUN</name>
<protein>
    <submittedName>
        <fullName evidence="1">Uncharacterized protein</fullName>
    </submittedName>
</protein>
<dbReference type="EMBL" id="BDQV01000054">
    <property type="protein sequence ID" value="GAY49599.1"/>
    <property type="molecule type" value="Genomic_DNA"/>
</dbReference>
<organism evidence="1 2">
    <name type="scientific">Citrus unshiu</name>
    <name type="common">Satsuma mandarin</name>
    <name type="synonym">Citrus nobilis var. unshiu</name>
    <dbReference type="NCBI Taxonomy" id="55188"/>
    <lineage>
        <taxon>Eukaryota</taxon>
        <taxon>Viridiplantae</taxon>
        <taxon>Streptophyta</taxon>
        <taxon>Embryophyta</taxon>
        <taxon>Tracheophyta</taxon>
        <taxon>Spermatophyta</taxon>
        <taxon>Magnoliopsida</taxon>
        <taxon>eudicotyledons</taxon>
        <taxon>Gunneridae</taxon>
        <taxon>Pentapetalae</taxon>
        <taxon>rosids</taxon>
        <taxon>malvids</taxon>
        <taxon>Sapindales</taxon>
        <taxon>Rutaceae</taxon>
        <taxon>Aurantioideae</taxon>
        <taxon>Citrus</taxon>
    </lineage>
</organism>
<comment type="caution">
    <text evidence="1">The sequence shown here is derived from an EMBL/GenBank/DDBJ whole genome shotgun (WGS) entry which is preliminary data.</text>
</comment>
<keyword evidence="2" id="KW-1185">Reference proteome</keyword>